<dbReference type="RefSeq" id="WP_253473697.1">
    <property type="nucleotide sequence ID" value="NZ_JALJXV010000001.1"/>
</dbReference>
<evidence type="ECO:0000313" key="9">
    <source>
        <dbReference type="EMBL" id="MCP1673395.1"/>
    </source>
</evidence>
<evidence type="ECO:0000313" key="10">
    <source>
        <dbReference type="Proteomes" id="UP001205843"/>
    </source>
</evidence>
<dbReference type="GO" id="GO:0055085">
    <property type="term" value="P:transmembrane transport"/>
    <property type="evidence" value="ECO:0007669"/>
    <property type="project" value="InterPro"/>
</dbReference>
<evidence type="ECO:0000259" key="8">
    <source>
        <dbReference type="PROSITE" id="PS50928"/>
    </source>
</evidence>
<dbReference type="PANTHER" id="PTHR30151:SF20">
    <property type="entry name" value="ABC TRANSPORTER PERMEASE PROTEIN HI_0355-RELATED"/>
    <property type="match status" value="1"/>
</dbReference>
<feature type="transmembrane region" description="Helical" evidence="7">
    <location>
        <begin position="21"/>
        <end position="45"/>
    </location>
</feature>
<protein>
    <submittedName>
        <fullName evidence="9">NitT/TauT family transport system permease protein</fullName>
    </submittedName>
</protein>
<dbReference type="Gene3D" id="1.10.3720.10">
    <property type="entry name" value="MetI-like"/>
    <property type="match status" value="1"/>
</dbReference>
<reference evidence="9" key="1">
    <citation type="submission" date="2022-03" db="EMBL/GenBank/DDBJ databases">
        <title>Genomic Encyclopedia of Type Strains, Phase III (KMG-III): the genomes of soil and plant-associated and newly described type strains.</title>
        <authorList>
            <person name="Whitman W."/>
        </authorList>
    </citation>
    <scope>NUCLEOTIDE SEQUENCE</scope>
    <source>
        <strain evidence="9">ANL 6-2</strain>
    </source>
</reference>
<proteinExistence type="inferred from homology"/>
<accession>A0AAE3G0T3</accession>
<keyword evidence="4 7" id="KW-0812">Transmembrane</keyword>
<keyword evidence="2 7" id="KW-0813">Transport</keyword>
<comment type="similarity">
    <text evidence="7">Belongs to the binding-protein-dependent transport system permease family.</text>
</comment>
<keyword evidence="6 7" id="KW-0472">Membrane</keyword>
<dbReference type="EMBL" id="JALJXV010000001">
    <property type="protein sequence ID" value="MCP1673395.1"/>
    <property type="molecule type" value="Genomic_DNA"/>
</dbReference>
<name>A0AAE3G0T3_9GAMM</name>
<feature type="transmembrane region" description="Helical" evidence="7">
    <location>
        <begin position="184"/>
        <end position="205"/>
    </location>
</feature>
<dbReference type="Pfam" id="PF00528">
    <property type="entry name" value="BPD_transp_1"/>
    <property type="match status" value="1"/>
</dbReference>
<keyword evidence="3" id="KW-1003">Cell membrane</keyword>
<dbReference type="PANTHER" id="PTHR30151">
    <property type="entry name" value="ALKANE SULFONATE ABC TRANSPORTER-RELATED, MEMBRANE SUBUNIT"/>
    <property type="match status" value="1"/>
</dbReference>
<evidence type="ECO:0000256" key="2">
    <source>
        <dbReference type="ARBA" id="ARBA00022448"/>
    </source>
</evidence>
<feature type="domain" description="ABC transmembrane type-1" evidence="8">
    <location>
        <begin position="65"/>
        <end position="246"/>
    </location>
</feature>
<comment type="caution">
    <text evidence="9">The sequence shown here is derived from an EMBL/GenBank/DDBJ whole genome shotgun (WGS) entry which is preliminary data.</text>
</comment>
<evidence type="ECO:0000256" key="1">
    <source>
        <dbReference type="ARBA" id="ARBA00004651"/>
    </source>
</evidence>
<evidence type="ECO:0000256" key="6">
    <source>
        <dbReference type="ARBA" id="ARBA00023136"/>
    </source>
</evidence>
<comment type="subcellular location">
    <subcellularLocation>
        <location evidence="1 7">Cell membrane</location>
        <topology evidence="1 7">Multi-pass membrane protein</topology>
    </subcellularLocation>
</comment>
<sequence length="262" mass="28671">MTVTDPSAAKERYWTRFLPPVLILVTVLAGWQTVVRLLDIPLWLLPAPTDIVQRFFQTSNLAYHTGITVLEAGSGFLISAVLAIFLASAIVHSKFLERGLLPYIIISNAIPIIAIIPLLTIWFGFGMAPRVMICMIITFFPIVTNTTQGLKSADPRALEFMRSINATRLEILTKVQLPSALPSIFAGFKIAASLSLVGAVVAEFYSSDRGLGFLIITAATQLRTDLLFVAVAILAALGVTAFFFFAWLENRALRGQQAEATR</sequence>
<dbReference type="GO" id="GO:0005886">
    <property type="term" value="C:plasma membrane"/>
    <property type="evidence" value="ECO:0007669"/>
    <property type="project" value="UniProtKB-SubCell"/>
</dbReference>
<dbReference type="SUPFAM" id="SSF161098">
    <property type="entry name" value="MetI-like"/>
    <property type="match status" value="1"/>
</dbReference>
<keyword evidence="10" id="KW-1185">Reference proteome</keyword>
<organism evidence="9 10">
    <name type="scientific">Natronocella acetinitrilica</name>
    <dbReference type="NCBI Taxonomy" id="414046"/>
    <lineage>
        <taxon>Bacteria</taxon>
        <taxon>Pseudomonadati</taxon>
        <taxon>Pseudomonadota</taxon>
        <taxon>Gammaproteobacteria</taxon>
        <taxon>Chromatiales</taxon>
        <taxon>Ectothiorhodospiraceae</taxon>
        <taxon>Natronocella</taxon>
    </lineage>
</organism>
<dbReference type="AlphaFoldDB" id="A0AAE3G0T3"/>
<dbReference type="CDD" id="cd06261">
    <property type="entry name" value="TM_PBP2"/>
    <property type="match status" value="1"/>
</dbReference>
<dbReference type="PROSITE" id="PS50928">
    <property type="entry name" value="ABC_TM1"/>
    <property type="match status" value="1"/>
</dbReference>
<evidence type="ECO:0000256" key="4">
    <source>
        <dbReference type="ARBA" id="ARBA00022692"/>
    </source>
</evidence>
<feature type="transmembrane region" description="Helical" evidence="7">
    <location>
        <begin position="65"/>
        <end position="91"/>
    </location>
</feature>
<evidence type="ECO:0000256" key="5">
    <source>
        <dbReference type="ARBA" id="ARBA00022989"/>
    </source>
</evidence>
<feature type="transmembrane region" description="Helical" evidence="7">
    <location>
        <begin position="103"/>
        <end position="125"/>
    </location>
</feature>
<dbReference type="Proteomes" id="UP001205843">
    <property type="component" value="Unassembled WGS sequence"/>
</dbReference>
<evidence type="ECO:0000256" key="3">
    <source>
        <dbReference type="ARBA" id="ARBA00022475"/>
    </source>
</evidence>
<dbReference type="InterPro" id="IPR000515">
    <property type="entry name" value="MetI-like"/>
</dbReference>
<feature type="transmembrane region" description="Helical" evidence="7">
    <location>
        <begin position="226"/>
        <end position="248"/>
    </location>
</feature>
<gene>
    <name evidence="9" type="ORF">J2T57_000487</name>
</gene>
<evidence type="ECO:0000256" key="7">
    <source>
        <dbReference type="RuleBase" id="RU363032"/>
    </source>
</evidence>
<keyword evidence="5 7" id="KW-1133">Transmembrane helix</keyword>
<dbReference type="InterPro" id="IPR035906">
    <property type="entry name" value="MetI-like_sf"/>
</dbReference>